<name>A0A251PS42_PRUPE</name>
<gene>
    <name evidence="2" type="ORF">PRUPE_4G278400</name>
</gene>
<keyword evidence="3" id="KW-1185">Reference proteome</keyword>
<sequence length="83" mass="9049">MLVLFESLRCLKVRIKWIVAMGDETGGGSNEPATQPGSLILDASTAYFSEDKLAEGNGKNLIPEPIPSQTPEEKWGVKHPLQI</sequence>
<dbReference type="Gramene" id="ONI14386">
    <property type="protein sequence ID" value="ONI14386"/>
    <property type="gene ID" value="PRUPE_4G278400"/>
</dbReference>
<evidence type="ECO:0000256" key="1">
    <source>
        <dbReference type="SAM" id="MobiDB-lite"/>
    </source>
</evidence>
<proteinExistence type="predicted"/>
<dbReference type="AlphaFoldDB" id="A0A251PS42"/>
<organism evidence="2 3">
    <name type="scientific">Prunus persica</name>
    <name type="common">Peach</name>
    <name type="synonym">Amygdalus persica</name>
    <dbReference type="NCBI Taxonomy" id="3760"/>
    <lineage>
        <taxon>Eukaryota</taxon>
        <taxon>Viridiplantae</taxon>
        <taxon>Streptophyta</taxon>
        <taxon>Embryophyta</taxon>
        <taxon>Tracheophyta</taxon>
        <taxon>Spermatophyta</taxon>
        <taxon>Magnoliopsida</taxon>
        <taxon>eudicotyledons</taxon>
        <taxon>Gunneridae</taxon>
        <taxon>Pentapetalae</taxon>
        <taxon>rosids</taxon>
        <taxon>fabids</taxon>
        <taxon>Rosales</taxon>
        <taxon>Rosaceae</taxon>
        <taxon>Amygdaloideae</taxon>
        <taxon>Amygdaleae</taxon>
        <taxon>Prunus</taxon>
    </lineage>
</organism>
<protein>
    <submittedName>
        <fullName evidence="2">Uncharacterized protein</fullName>
    </submittedName>
</protein>
<evidence type="ECO:0000313" key="2">
    <source>
        <dbReference type="EMBL" id="ONI14386.1"/>
    </source>
</evidence>
<accession>A0A251PS42</accession>
<dbReference type="Proteomes" id="UP000006882">
    <property type="component" value="Chromosome G4"/>
</dbReference>
<feature type="region of interest" description="Disordered" evidence="1">
    <location>
        <begin position="58"/>
        <end position="83"/>
    </location>
</feature>
<dbReference type="EMBL" id="CM007654">
    <property type="protein sequence ID" value="ONI14386.1"/>
    <property type="molecule type" value="Genomic_DNA"/>
</dbReference>
<evidence type="ECO:0000313" key="3">
    <source>
        <dbReference type="Proteomes" id="UP000006882"/>
    </source>
</evidence>
<reference evidence="2 3" key="1">
    <citation type="journal article" date="2013" name="Nat. Genet.">
        <title>The high-quality draft genome of peach (Prunus persica) identifies unique patterns of genetic diversity, domestication and genome evolution.</title>
        <authorList>
            <consortium name="International Peach Genome Initiative"/>
            <person name="Verde I."/>
            <person name="Abbott A.G."/>
            <person name="Scalabrin S."/>
            <person name="Jung S."/>
            <person name="Shu S."/>
            <person name="Marroni F."/>
            <person name="Zhebentyayeva T."/>
            <person name="Dettori M.T."/>
            <person name="Grimwood J."/>
            <person name="Cattonaro F."/>
            <person name="Zuccolo A."/>
            <person name="Rossini L."/>
            <person name="Jenkins J."/>
            <person name="Vendramin E."/>
            <person name="Meisel L.A."/>
            <person name="Decroocq V."/>
            <person name="Sosinski B."/>
            <person name="Prochnik S."/>
            <person name="Mitros T."/>
            <person name="Policriti A."/>
            <person name="Cipriani G."/>
            <person name="Dondini L."/>
            <person name="Ficklin S."/>
            <person name="Goodstein D.M."/>
            <person name="Xuan P."/>
            <person name="Del Fabbro C."/>
            <person name="Aramini V."/>
            <person name="Copetti D."/>
            <person name="Gonzalez S."/>
            <person name="Horner D.S."/>
            <person name="Falchi R."/>
            <person name="Lucas S."/>
            <person name="Mica E."/>
            <person name="Maldonado J."/>
            <person name="Lazzari B."/>
            <person name="Bielenberg D."/>
            <person name="Pirona R."/>
            <person name="Miculan M."/>
            <person name="Barakat A."/>
            <person name="Testolin R."/>
            <person name="Stella A."/>
            <person name="Tartarini S."/>
            <person name="Tonutti P."/>
            <person name="Arus P."/>
            <person name="Orellana A."/>
            <person name="Wells C."/>
            <person name="Main D."/>
            <person name="Vizzotto G."/>
            <person name="Silva H."/>
            <person name="Salamini F."/>
            <person name="Schmutz J."/>
            <person name="Morgante M."/>
            <person name="Rokhsar D.S."/>
        </authorList>
    </citation>
    <scope>NUCLEOTIDE SEQUENCE [LARGE SCALE GENOMIC DNA]</scope>
    <source>
        <strain evidence="3">cv. Nemared</strain>
    </source>
</reference>